<protein>
    <recommendedName>
        <fullName evidence="5">Lipoprotein</fullName>
    </recommendedName>
</protein>
<comment type="caution">
    <text evidence="3">The sequence shown here is derived from an EMBL/GenBank/DDBJ whole genome shotgun (WGS) entry which is preliminary data.</text>
</comment>
<gene>
    <name evidence="3" type="ORF">GCM10022244_11790</name>
</gene>
<evidence type="ECO:0000256" key="2">
    <source>
        <dbReference type="SAM" id="SignalP"/>
    </source>
</evidence>
<dbReference type="Proteomes" id="UP001501000">
    <property type="component" value="Unassembled WGS sequence"/>
</dbReference>
<feature type="compositionally biased region" description="Polar residues" evidence="1">
    <location>
        <begin position="181"/>
        <end position="190"/>
    </location>
</feature>
<feature type="region of interest" description="Disordered" evidence="1">
    <location>
        <begin position="163"/>
        <end position="190"/>
    </location>
</feature>
<dbReference type="RefSeq" id="WP_345279178.1">
    <property type="nucleotide sequence ID" value="NZ_BAABAJ010000003.1"/>
</dbReference>
<dbReference type="PROSITE" id="PS51257">
    <property type="entry name" value="PROKAR_LIPOPROTEIN"/>
    <property type="match status" value="1"/>
</dbReference>
<organism evidence="3 4">
    <name type="scientific">Streptomyces gulbargensis</name>
    <dbReference type="NCBI Taxonomy" id="364901"/>
    <lineage>
        <taxon>Bacteria</taxon>
        <taxon>Bacillati</taxon>
        <taxon>Actinomycetota</taxon>
        <taxon>Actinomycetes</taxon>
        <taxon>Kitasatosporales</taxon>
        <taxon>Streptomycetaceae</taxon>
        <taxon>Streptomyces</taxon>
    </lineage>
</organism>
<evidence type="ECO:0008006" key="5">
    <source>
        <dbReference type="Google" id="ProtNLM"/>
    </source>
</evidence>
<keyword evidence="2" id="KW-0732">Signal</keyword>
<keyword evidence="4" id="KW-1185">Reference proteome</keyword>
<name>A0ABP7LQ33_9ACTN</name>
<sequence>MISLRRSRRFRSFAAVLVVLAASLTVSGCGDLGTQSPPQHAERLKKAARVARFHIALTQDTWDRTRLSGRDDLDADTFGDVEPRGLEGEPGRRGLIEVTLTGPQLAAYLRKLDYDAHGGTDRDRTDEPLARRVYDAVVRVVDRMEPGKAAAEAPYVLVDEAAAAGPSAAPASPGAPELRRTSTAPNGRPV</sequence>
<feature type="compositionally biased region" description="Low complexity" evidence="1">
    <location>
        <begin position="163"/>
        <end position="176"/>
    </location>
</feature>
<evidence type="ECO:0000313" key="4">
    <source>
        <dbReference type="Proteomes" id="UP001501000"/>
    </source>
</evidence>
<feature type="signal peptide" evidence="2">
    <location>
        <begin position="1"/>
        <end position="21"/>
    </location>
</feature>
<dbReference type="EMBL" id="BAABAJ010000003">
    <property type="protein sequence ID" value="GAA3903217.1"/>
    <property type="molecule type" value="Genomic_DNA"/>
</dbReference>
<evidence type="ECO:0000256" key="1">
    <source>
        <dbReference type="SAM" id="MobiDB-lite"/>
    </source>
</evidence>
<proteinExistence type="predicted"/>
<feature type="chain" id="PRO_5047363848" description="Lipoprotein" evidence="2">
    <location>
        <begin position="22"/>
        <end position="190"/>
    </location>
</feature>
<evidence type="ECO:0000313" key="3">
    <source>
        <dbReference type="EMBL" id="GAA3903217.1"/>
    </source>
</evidence>
<accession>A0ABP7LQ33</accession>
<reference evidence="4" key="1">
    <citation type="journal article" date="2019" name="Int. J. Syst. Evol. Microbiol.">
        <title>The Global Catalogue of Microorganisms (GCM) 10K type strain sequencing project: providing services to taxonomists for standard genome sequencing and annotation.</title>
        <authorList>
            <consortium name="The Broad Institute Genomics Platform"/>
            <consortium name="The Broad Institute Genome Sequencing Center for Infectious Disease"/>
            <person name="Wu L."/>
            <person name="Ma J."/>
        </authorList>
    </citation>
    <scope>NUCLEOTIDE SEQUENCE [LARGE SCALE GENOMIC DNA]</scope>
    <source>
        <strain evidence="4">JCM 16956</strain>
    </source>
</reference>